<evidence type="ECO:0000313" key="2">
    <source>
        <dbReference type="EMBL" id="GJD46905.1"/>
    </source>
</evidence>
<feature type="chain" id="PRO_5045630319" evidence="1">
    <location>
        <begin position="22"/>
        <end position="117"/>
    </location>
</feature>
<keyword evidence="1" id="KW-0732">Signal</keyword>
<comment type="caution">
    <text evidence="2">The sequence shown here is derived from an EMBL/GenBank/DDBJ whole genome shotgun (WGS) entry which is preliminary data.</text>
</comment>
<name>A0ABQ4QNQ7_9HYPH</name>
<gene>
    <name evidence="2" type="ORF">AFCDBAGC_4790</name>
</gene>
<evidence type="ECO:0000256" key="1">
    <source>
        <dbReference type="SAM" id="SignalP"/>
    </source>
</evidence>
<protein>
    <submittedName>
        <fullName evidence="2">Uncharacterized protein</fullName>
    </submittedName>
</protein>
<dbReference type="EMBL" id="BPQG01000098">
    <property type="protein sequence ID" value="GJD46905.1"/>
    <property type="molecule type" value="Genomic_DNA"/>
</dbReference>
<organism evidence="2 3">
    <name type="scientific">Methylobacterium cerastii</name>
    <dbReference type="NCBI Taxonomy" id="932741"/>
    <lineage>
        <taxon>Bacteria</taxon>
        <taxon>Pseudomonadati</taxon>
        <taxon>Pseudomonadota</taxon>
        <taxon>Alphaproteobacteria</taxon>
        <taxon>Hyphomicrobiales</taxon>
        <taxon>Methylobacteriaceae</taxon>
        <taxon>Methylobacterium</taxon>
    </lineage>
</organism>
<sequence length="117" mass="12392">MRYCALCLAALLAAAGPSAYGQESADIPAKKRNAAKLAGLVGFVNVNCSMLKTDVERFKGAVQSMGVDPAEIDRDALMLQARGYVAAYAKDVPASCSKAQELFGQRGRIIPGIFVPR</sequence>
<evidence type="ECO:0000313" key="3">
    <source>
        <dbReference type="Proteomes" id="UP001055117"/>
    </source>
</evidence>
<proteinExistence type="predicted"/>
<accession>A0ABQ4QNQ7</accession>
<feature type="signal peptide" evidence="1">
    <location>
        <begin position="1"/>
        <end position="21"/>
    </location>
</feature>
<reference evidence="2 3" key="1">
    <citation type="journal article" date="2021" name="Front. Microbiol.">
        <title>Comprehensive Comparative Genomics and Phenotyping of Methylobacterium Species.</title>
        <authorList>
            <person name="Alessa O."/>
            <person name="Ogura Y."/>
            <person name="Fujitani Y."/>
            <person name="Takami H."/>
            <person name="Hayashi T."/>
            <person name="Sahin N."/>
            <person name="Tani A."/>
        </authorList>
    </citation>
    <scope>NUCLEOTIDE SEQUENCE [LARGE SCALE GENOMIC DNA]</scope>
    <source>
        <strain evidence="2 3">DSM 23679</strain>
    </source>
</reference>
<keyword evidence="3" id="KW-1185">Reference proteome</keyword>
<dbReference type="Proteomes" id="UP001055117">
    <property type="component" value="Unassembled WGS sequence"/>
</dbReference>